<reference evidence="2 3" key="1">
    <citation type="submission" date="2019-02" db="EMBL/GenBank/DDBJ databases">
        <title>Genome sequencing of the rare red list fungi Hericium alpestre (H. flagellum).</title>
        <authorList>
            <person name="Buettner E."/>
            <person name="Kellner H."/>
        </authorList>
    </citation>
    <scope>NUCLEOTIDE SEQUENCE [LARGE SCALE GENOMIC DNA]</scope>
    <source>
        <strain evidence="2 3">DSM 108284</strain>
    </source>
</reference>
<sequence length="426" mass="46772">MRQEERLVAELVGCSPNTVYNARFKHARKDNVEEDHKYLSGDLEDLANIEALKDSGSRLEAEEKRRKAEEKWQEKWREAKEKLRDTLRDMQINIRKRGESASGDPTSSSTTQKDGPSGSSCSLPDDPGQDGTSSASSSSITTQPLDAPSSSSELSSTKRRSSCLDQRDLAAPHADRTERLNHKQDRTTPQDVIVIDHTDDEETVGPSECIVKGNGVKPQEAATEQSETKIRAGADRDIIMDDDMKVKVEPKAESHATEDVKMEDVKIKDEDEPAQLKGKAVAGKDHNFRRPVKRKLSDAKNTSTGTNTKTRVVSNGKPAVVHTEVIVIEDDSDKEVGPSMSHPGVVSAGEGRESDSKGSIPNADLCIAEEYAGIAAAIGINTASDVQALVQLDEGEHRFIEADLHRKGFSTFDYMKLMHALRAKRT</sequence>
<feature type="region of interest" description="Disordered" evidence="1">
    <location>
        <begin position="332"/>
        <end position="359"/>
    </location>
</feature>
<dbReference type="EMBL" id="SFCI01000855">
    <property type="protein sequence ID" value="TFY77656.1"/>
    <property type="molecule type" value="Genomic_DNA"/>
</dbReference>
<accession>A0A4Y9ZS14</accession>
<dbReference type="AlphaFoldDB" id="A0A4Y9ZS14"/>
<organism evidence="2 3">
    <name type="scientific">Hericium alpestre</name>
    <dbReference type="NCBI Taxonomy" id="135208"/>
    <lineage>
        <taxon>Eukaryota</taxon>
        <taxon>Fungi</taxon>
        <taxon>Dikarya</taxon>
        <taxon>Basidiomycota</taxon>
        <taxon>Agaricomycotina</taxon>
        <taxon>Agaricomycetes</taxon>
        <taxon>Russulales</taxon>
        <taxon>Hericiaceae</taxon>
        <taxon>Hericium</taxon>
    </lineage>
</organism>
<feature type="compositionally biased region" description="Polar residues" evidence="1">
    <location>
        <begin position="103"/>
        <end position="122"/>
    </location>
</feature>
<keyword evidence="3" id="KW-1185">Reference proteome</keyword>
<comment type="caution">
    <text evidence="2">The sequence shown here is derived from an EMBL/GenBank/DDBJ whole genome shotgun (WGS) entry which is preliminary data.</text>
</comment>
<feature type="compositionally biased region" description="Basic and acidic residues" evidence="1">
    <location>
        <begin position="165"/>
        <end position="188"/>
    </location>
</feature>
<evidence type="ECO:0000256" key="1">
    <source>
        <dbReference type="SAM" id="MobiDB-lite"/>
    </source>
</evidence>
<feature type="region of interest" description="Disordered" evidence="1">
    <location>
        <begin position="53"/>
        <end position="229"/>
    </location>
</feature>
<evidence type="ECO:0000313" key="3">
    <source>
        <dbReference type="Proteomes" id="UP000298061"/>
    </source>
</evidence>
<name>A0A4Y9ZS14_9AGAM</name>
<evidence type="ECO:0000313" key="2">
    <source>
        <dbReference type="EMBL" id="TFY77656.1"/>
    </source>
</evidence>
<feature type="compositionally biased region" description="Basic and acidic residues" evidence="1">
    <location>
        <begin position="53"/>
        <end position="88"/>
    </location>
</feature>
<protein>
    <submittedName>
        <fullName evidence="2">Uncharacterized protein</fullName>
    </submittedName>
</protein>
<dbReference type="Proteomes" id="UP000298061">
    <property type="component" value="Unassembled WGS sequence"/>
</dbReference>
<proteinExistence type="predicted"/>
<gene>
    <name evidence="2" type="ORF">EWM64_g6355</name>
</gene>